<organism evidence="1 2">
    <name type="scientific">Neomoorella glycerini</name>
    <dbReference type="NCBI Taxonomy" id="55779"/>
    <lineage>
        <taxon>Bacteria</taxon>
        <taxon>Bacillati</taxon>
        <taxon>Bacillota</taxon>
        <taxon>Clostridia</taxon>
        <taxon>Neomoorellales</taxon>
        <taxon>Neomoorellaceae</taxon>
        <taxon>Neomoorella</taxon>
    </lineage>
</organism>
<evidence type="ECO:0000313" key="1">
    <source>
        <dbReference type="EMBL" id="QGP91015.1"/>
    </source>
</evidence>
<dbReference type="PANTHER" id="PTHR30302">
    <property type="entry name" value="HYDROGENASE 1 MATURATION PROTEASE"/>
    <property type="match status" value="1"/>
</dbReference>
<dbReference type="Gene3D" id="3.40.50.1450">
    <property type="entry name" value="HybD-like"/>
    <property type="match status" value="1"/>
</dbReference>
<dbReference type="EC" id="3.4.23.51" evidence="1"/>
<dbReference type="GO" id="GO:0008047">
    <property type="term" value="F:enzyme activator activity"/>
    <property type="evidence" value="ECO:0007669"/>
    <property type="project" value="InterPro"/>
</dbReference>
<dbReference type="GO" id="GO:0004175">
    <property type="term" value="F:endopeptidase activity"/>
    <property type="evidence" value="ECO:0007669"/>
    <property type="project" value="TreeGrafter"/>
</dbReference>
<sequence length="176" mass="18532">MLETTKEAQGSLEAALRCRLAKRRVVALCGVGNEIRGDDGAGVAVINALEETGLDRGDVVIINCGDMPENFLGRLVKLQPSHVVFIDAADLGAPPGAVSIIEMDEVGAYCTSTHGLPLSFLAAYLQRETNADLFIIGIQPGNLAFGASLTTEVAATVMAMRELLAKILFWQSGSGT</sequence>
<dbReference type="InterPro" id="IPR000671">
    <property type="entry name" value="Peptidase_A31"/>
</dbReference>
<gene>
    <name evidence="1" type="primary">hycI</name>
    <name evidence="1" type="ORF">MGLY_03390</name>
</gene>
<dbReference type="PRINTS" id="PR00446">
    <property type="entry name" value="HYDRGNUPTAKE"/>
</dbReference>
<dbReference type="AlphaFoldDB" id="A0A6I5ZN30"/>
<dbReference type="Pfam" id="PF01750">
    <property type="entry name" value="HycI"/>
    <property type="match status" value="1"/>
</dbReference>
<accession>A0A6I5ZN30</accession>
<proteinExistence type="predicted"/>
<evidence type="ECO:0000313" key="2">
    <source>
        <dbReference type="Proteomes" id="UP000425916"/>
    </source>
</evidence>
<dbReference type="GO" id="GO:0016485">
    <property type="term" value="P:protein processing"/>
    <property type="evidence" value="ECO:0007669"/>
    <property type="project" value="TreeGrafter"/>
</dbReference>
<keyword evidence="2" id="KW-1185">Reference proteome</keyword>
<dbReference type="InterPro" id="IPR004420">
    <property type="entry name" value="Pept_A31_hyd_mat_HycI"/>
</dbReference>
<reference evidence="1 2" key="1">
    <citation type="submission" date="2019-11" db="EMBL/GenBank/DDBJ databases">
        <title>Genome sequence of Moorella glycerini DSM11254.</title>
        <authorList>
            <person name="Poehlein A."/>
            <person name="Boeer T."/>
            <person name="Daniel R."/>
        </authorList>
    </citation>
    <scope>NUCLEOTIDE SEQUENCE [LARGE SCALE GENOMIC DNA]</scope>
    <source>
        <strain evidence="1 2">DSM 11254</strain>
    </source>
</reference>
<dbReference type="RefSeq" id="WP_170290876.1">
    <property type="nucleotide sequence ID" value="NZ_CP046244.1"/>
</dbReference>
<dbReference type="InterPro" id="IPR023430">
    <property type="entry name" value="Pept_HybD-like_dom_sf"/>
</dbReference>
<name>A0A6I5ZN30_9FIRM</name>
<keyword evidence="1" id="KW-0645">Protease</keyword>
<dbReference type="CDD" id="cd06067">
    <property type="entry name" value="H2MP_MemB-H2evol"/>
    <property type="match status" value="1"/>
</dbReference>
<dbReference type="PANTHER" id="PTHR30302:SF7">
    <property type="entry name" value="F420-NONREDUCING HYDROGENASE II"/>
    <property type="match status" value="1"/>
</dbReference>
<dbReference type="SUPFAM" id="SSF53163">
    <property type="entry name" value="HybD-like"/>
    <property type="match status" value="1"/>
</dbReference>
<dbReference type="NCBIfam" id="TIGR00072">
    <property type="entry name" value="hydrog_prot"/>
    <property type="match status" value="1"/>
</dbReference>
<protein>
    <submittedName>
        <fullName evidence="1">Hydrogenase 3 maturation protease</fullName>
        <ecNumber evidence="1">3.4.23.51</ecNumber>
    </submittedName>
</protein>
<keyword evidence="1" id="KW-0378">Hydrolase</keyword>
<dbReference type="Proteomes" id="UP000425916">
    <property type="component" value="Chromosome"/>
</dbReference>
<dbReference type="NCBIfam" id="TIGR00142">
    <property type="entry name" value="hycI"/>
    <property type="match status" value="1"/>
</dbReference>
<dbReference type="EMBL" id="CP046244">
    <property type="protein sequence ID" value="QGP91015.1"/>
    <property type="molecule type" value="Genomic_DNA"/>
</dbReference>